<dbReference type="InterPro" id="IPR013106">
    <property type="entry name" value="Ig_V-set"/>
</dbReference>
<reference evidence="3" key="1">
    <citation type="submission" date="2025-08" db="UniProtKB">
        <authorList>
            <consortium name="Ensembl"/>
        </authorList>
    </citation>
    <scope>IDENTIFICATION</scope>
</reference>
<protein>
    <recommendedName>
        <fullName evidence="2">Ig-like domain-containing protein</fullName>
    </recommendedName>
</protein>
<dbReference type="InterPro" id="IPR003599">
    <property type="entry name" value="Ig_sub"/>
</dbReference>
<evidence type="ECO:0000313" key="3">
    <source>
        <dbReference type="Ensembl" id="ENSMALP00000018931.1"/>
    </source>
</evidence>
<dbReference type="InterPro" id="IPR013783">
    <property type="entry name" value="Ig-like_fold"/>
</dbReference>
<dbReference type="Ensembl" id="ENSMALT00000019306.1">
    <property type="protein sequence ID" value="ENSMALP00000018931.1"/>
    <property type="gene ID" value="ENSMALG00000013216.1"/>
</dbReference>
<dbReference type="Proteomes" id="UP000261600">
    <property type="component" value="Unplaced"/>
</dbReference>
<dbReference type="GO" id="GO:0006954">
    <property type="term" value="P:inflammatory response"/>
    <property type="evidence" value="ECO:0007669"/>
    <property type="project" value="TreeGrafter"/>
</dbReference>
<dbReference type="Gene3D" id="2.60.40.10">
    <property type="entry name" value="Immunoglobulins"/>
    <property type="match status" value="1"/>
</dbReference>
<dbReference type="SUPFAM" id="SSF48726">
    <property type="entry name" value="Immunoglobulin"/>
    <property type="match status" value="1"/>
</dbReference>
<dbReference type="PANTHER" id="PTHR15317">
    <property type="entry name" value="T-CELL SURFACE PROTEIN TACTILE"/>
    <property type="match status" value="1"/>
</dbReference>
<evidence type="ECO:0000256" key="1">
    <source>
        <dbReference type="SAM" id="MobiDB-lite"/>
    </source>
</evidence>
<name>A0A3Q3QS72_MONAL</name>
<sequence length="182" mass="20312">YVTALCKVLILTDVEVFHSETTTAVEGQNVTLPCAIKSQSDLKIVDVEWNKKNENGDKTKLVLYHPLYGLNQFQPNVTIQIENNTANKSTGFSLHLTAVKKWQSGIYICSFSTFPLGSIMREMGLQISGKKQANTCIPYTPTHLKQTLQRQKSLPVVPSYLHSNHNPHPPSRVSVGLNYDEG</sequence>
<dbReference type="InterPro" id="IPR007110">
    <property type="entry name" value="Ig-like_dom"/>
</dbReference>
<proteinExistence type="predicted"/>
<dbReference type="GO" id="GO:0007160">
    <property type="term" value="P:cell-matrix adhesion"/>
    <property type="evidence" value="ECO:0007669"/>
    <property type="project" value="TreeGrafter"/>
</dbReference>
<organism evidence="3 4">
    <name type="scientific">Monopterus albus</name>
    <name type="common">Swamp eel</name>
    <dbReference type="NCBI Taxonomy" id="43700"/>
    <lineage>
        <taxon>Eukaryota</taxon>
        <taxon>Metazoa</taxon>
        <taxon>Chordata</taxon>
        <taxon>Craniata</taxon>
        <taxon>Vertebrata</taxon>
        <taxon>Euteleostomi</taxon>
        <taxon>Actinopterygii</taxon>
        <taxon>Neopterygii</taxon>
        <taxon>Teleostei</taxon>
        <taxon>Neoteleostei</taxon>
        <taxon>Acanthomorphata</taxon>
        <taxon>Anabantaria</taxon>
        <taxon>Synbranchiformes</taxon>
        <taxon>Synbranchidae</taxon>
        <taxon>Monopterus</taxon>
    </lineage>
</organism>
<evidence type="ECO:0000259" key="2">
    <source>
        <dbReference type="PROSITE" id="PS50835"/>
    </source>
</evidence>
<reference evidence="3" key="2">
    <citation type="submission" date="2025-09" db="UniProtKB">
        <authorList>
            <consortium name="Ensembl"/>
        </authorList>
    </citation>
    <scope>IDENTIFICATION</scope>
</reference>
<dbReference type="PROSITE" id="PS50835">
    <property type="entry name" value="IG_LIKE"/>
    <property type="match status" value="1"/>
</dbReference>
<feature type="region of interest" description="Disordered" evidence="1">
    <location>
        <begin position="162"/>
        <end position="182"/>
    </location>
</feature>
<accession>A0A3Q3QS72</accession>
<feature type="domain" description="Ig-like" evidence="2">
    <location>
        <begin position="12"/>
        <end position="128"/>
    </location>
</feature>
<dbReference type="InterPro" id="IPR042381">
    <property type="entry name" value="CD96"/>
</dbReference>
<keyword evidence="4" id="KW-1185">Reference proteome</keyword>
<dbReference type="SMART" id="SM00409">
    <property type="entry name" value="IG"/>
    <property type="match status" value="1"/>
</dbReference>
<dbReference type="PANTHER" id="PTHR15317:SF1">
    <property type="entry name" value="T-CELL SURFACE PROTEIN TACTILE"/>
    <property type="match status" value="1"/>
</dbReference>
<evidence type="ECO:0000313" key="4">
    <source>
        <dbReference type="Proteomes" id="UP000261600"/>
    </source>
</evidence>
<dbReference type="Pfam" id="PF07686">
    <property type="entry name" value="V-set"/>
    <property type="match status" value="1"/>
</dbReference>
<dbReference type="AlphaFoldDB" id="A0A3Q3QS72"/>
<dbReference type="InterPro" id="IPR036179">
    <property type="entry name" value="Ig-like_dom_sf"/>
</dbReference>